<dbReference type="InterPro" id="IPR050595">
    <property type="entry name" value="Bact_response_regulator"/>
</dbReference>
<dbReference type="PANTHER" id="PTHR44591">
    <property type="entry name" value="STRESS RESPONSE REGULATOR PROTEIN 1"/>
    <property type="match status" value="1"/>
</dbReference>
<dbReference type="Proteomes" id="UP001201161">
    <property type="component" value="Unassembled WGS sequence"/>
</dbReference>
<dbReference type="Gene3D" id="3.40.50.2300">
    <property type="match status" value="1"/>
</dbReference>
<dbReference type="CDD" id="cd17546">
    <property type="entry name" value="REC_hyHK_CKI1_RcsC-like"/>
    <property type="match status" value="1"/>
</dbReference>
<accession>A0ABS9H7D7</accession>
<keyword evidence="1 2" id="KW-0597">Phosphoprotein</keyword>
<sequence>MPTASEQMRFLVVDDNEDIREVFARIVERAGHHASTAADGVEAVEAVQREPYDVMLLDLSMPRMTGLEVVQWLRTNDEVAPTMRVIVVSAWTGDHRRELDDLGVDRVLEKPVHVAQLKQLIAELAAA</sequence>
<proteinExistence type="predicted"/>
<name>A0ABS9H7D7_9ACTN</name>
<dbReference type="Pfam" id="PF00072">
    <property type="entry name" value="Response_reg"/>
    <property type="match status" value="1"/>
</dbReference>
<keyword evidence="5" id="KW-1185">Reference proteome</keyword>
<evidence type="ECO:0000313" key="4">
    <source>
        <dbReference type="EMBL" id="MCF6376364.1"/>
    </source>
</evidence>
<dbReference type="RefSeq" id="WP_236398234.1">
    <property type="nucleotide sequence ID" value="NZ_JAKJHZ010000003.1"/>
</dbReference>
<comment type="caution">
    <text evidence="4">The sequence shown here is derived from an EMBL/GenBank/DDBJ whole genome shotgun (WGS) entry which is preliminary data.</text>
</comment>
<evidence type="ECO:0000256" key="2">
    <source>
        <dbReference type="PROSITE-ProRule" id="PRU00169"/>
    </source>
</evidence>
<dbReference type="PANTHER" id="PTHR44591:SF23">
    <property type="entry name" value="CHEY SUBFAMILY"/>
    <property type="match status" value="1"/>
</dbReference>
<dbReference type="InterPro" id="IPR011006">
    <property type="entry name" value="CheY-like_superfamily"/>
</dbReference>
<dbReference type="SMART" id="SM00448">
    <property type="entry name" value="REC"/>
    <property type="match status" value="1"/>
</dbReference>
<dbReference type="SUPFAM" id="SSF52172">
    <property type="entry name" value="CheY-like"/>
    <property type="match status" value="1"/>
</dbReference>
<protein>
    <submittedName>
        <fullName evidence="4">Response regulator</fullName>
    </submittedName>
</protein>
<gene>
    <name evidence="4" type="ORF">L2K70_01975</name>
</gene>
<feature type="domain" description="Response regulatory" evidence="3">
    <location>
        <begin position="9"/>
        <end position="125"/>
    </location>
</feature>
<evidence type="ECO:0000256" key="1">
    <source>
        <dbReference type="ARBA" id="ARBA00022553"/>
    </source>
</evidence>
<evidence type="ECO:0000313" key="5">
    <source>
        <dbReference type="Proteomes" id="UP001201161"/>
    </source>
</evidence>
<dbReference type="InterPro" id="IPR001789">
    <property type="entry name" value="Sig_transdc_resp-reg_receiver"/>
</dbReference>
<dbReference type="PROSITE" id="PS50110">
    <property type="entry name" value="RESPONSE_REGULATORY"/>
    <property type="match status" value="1"/>
</dbReference>
<feature type="modified residue" description="4-aspartylphosphate" evidence="2">
    <location>
        <position position="58"/>
    </location>
</feature>
<evidence type="ECO:0000259" key="3">
    <source>
        <dbReference type="PROSITE" id="PS50110"/>
    </source>
</evidence>
<organism evidence="4 5">
    <name type="scientific">Nocardioides potassii</name>
    <dbReference type="NCBI Taxonomy" id="2911371"/>
    <lineage>
        <taxon>Bacteria</taxon>
        <taxon>Bacillati</taxon>
        <taxon>Actinomycetota</taxon>
        <taxon>Actinomycetes</taxon>
        <taxon>Propionibacteriales</taxon>
        <taxon>Nocardioidaceae</taxon>
        <taxon>Nocardioides</taxon>
    </lineage>
</organism>
<dbReference type="EMBL" id="JAKJHZ010000003">
    <property type="protein sequence ID" value="MCF6376364.1"/>
    <property type="molecule type" value="Genomic_DNA"/>
</dbReference>
<reference evidence="4 5" key="1">
    <citation type="submission" date="2022-01" db="EMBL/GenBank/DDBJ databases">
        <title>Nocardioides sp. nov., an actinomycete isolated from mining soil.</title>
        <authorList>
            <person name="Liu L."/>
        </authorList>
    </citation>
    <scope>NUCLEOTIDE SEQUENCE [LARGE SCALE GENOMIC DNA]</scope>
    <source>
        <strain evidence="4 5">KLBMP 9356</strain>
    </source>
</reference>